<dbReference type="GO" id="GO:0006355">
    <property type="term" value="P:regulation of DNA-templated transcription"/>
    <property type="evidence" value="ECO:0007669"/>
    <property type="project" value="InterPro"/>
</dbReference>
<dbReference type="HOGENOM" id="CLU_000445_30_4_11"/>
<sequence length="238" mass="26491">MCAHVVVAEDDPKQADLVRRYLEREGHHVVVVHDGRAALREARHERARLLVLDVMMPELDGLDVCRALRAESALPVLMLTARTAEEDLLLGLDLGADDYLTKPYSPRELVARVRALLRRGAPPAQHRDPAAPPAPLRVGPLTVDPLRHEVTAHGRPVGCTPAEFTLLEVLAAQPGRVFTRAQLLEHLHGIDRYTTARTVDTHVMNLRRKIEPHPRRPATLLTVYGIGYKLAEEPRVAP</sequence>
<keyword evidence="4 7" id="KW-0238">DNA-binding</keyword>
<evidence type="ECO:0000313" key="10">
    <source>
        <dbReference type="EMBL" id="KDN80701.1"/>
    </source>
</evidence>
<comment type="caution">
    <text evidence="10">The sequence shown here is derived from an EMBL/GenBank/DDBJ whole genome shotgun (WGS) entry which is preliminary data.</text>
</comment>
<keyword evidence="5" id="KW-0804">Transcription</keyword>
<dbReference type="Pfam" id="PF00486">
    <property type="entry name" value="Trans_reg_C"/>
    <property type="match status" value="1"/>
</dbReference>
<keyword evidence="3" id="KW-0805">Transcription regulation</keyword>
<dbReference type="PANTHER" id="PTHR48111">
    <property type="entry name" value="REGULATOR OF RPOS"/>
    <property type="match status" value="1"/>
</dbReference>
<dbReference type="PATRIC" id="fig|1348663.4.peg.7229"/>
<keyword evidence="1 6" id="KW-0597">Phosphoprotein</keyword>
<dbReference type="SMART" id="SM00448">
    <property type="entry name" value="REC"/>
    <property type="match status" value="1"/>
</dbReference>
<dbReference type="GO" id="GO:0005829">
    <property type="term" value="C:cytosol"/>
    <property type="evidence" value="ECO:0007669"/>
    <property type="project" value="TreeGrafter"/>
</dbReference>
<evidence type="ECO:0000256" key="4">
    <source>
        <dbReference type="ARBA" id="ARBA00023125"/>
    </source>
</evidence>
<dbReference type="PROSITE" id="PS51755">
    <property type="entry name" value="OMPR_PHOB"/>
    <property type="match status" value="1"/>
</dbReference>
<feature type="modified residue" description="4-aspartylphosphate" evidence="6">
    <location>
        <position position="53"/>
    </location>
</feature>
<name>A0A066YRL4_9ACTN</name>
<dbReference type="GO" id="GO:0000976">
    <property type="term" value="F:transcription cis-regulatory region binding"/>
    <property type="evidence" value="ECO:0007669"/>
    <property type="project" value="TreeGrafter"/>
</dbReference>
<dbReference type="CDD" id="cd00383">
    <property type="entry name" value="trans_reg_C"/>
    <property type="match status" value="1"/>
</dbReference>
<keyword evidence="11" id="KW-1185">Reference proteome</keyword>
<dbReference type="InterPro" id="IPR001867">
    <property type="entry name" value="OmpR/PhoB-type_DNA-bd"/>
</dbReference>
<gene>
    <name evidence="10" type="ORF">KCH_74810</name>
</gene>
<dbReference type="InterPro" id="IPR036388">
    <property type="entry name" value="WH-like_DNA-bd_sf"/>
</dbReference>
<protein>
    <submittedName>
        <fullName evidence="10">Transcriptional regulator</fullName>
    </submittedName>
</protein>
<accession>A0A066YRL4</accession>
<feature type="domain" description="Response regulatory" evidence="8">
    <location>
        <begin position="4"/>
        <end position="117"/>
    </location>
</feature>
<evidence type="ECO:0000256" key="3">
    <source>
        <dbReference type="ARBA" id="ARBA00023015"/>
    </source>
</evidence>
<dbReference type="Gene3D" id="1.10.10.10">
    <property type="entry name" value="Winged helix-like DNA-binding domain superfamily/Winged helix DNA-binding domain"/>
    <property type="match status" value="1"/>
</dbReference>
<dbReference type="AlphaFoldDB" id="A0A066YRL4"/>
<dbReference type="PANTHER" id="PTHR48111:SF4">
    <property type="entry name" value="DNA-BINDING DUAL TRANSCRIPTIONAL REGULATOR OMPR"/>
    <property type="match status" value="1"/>
</dbReference>
<dbReference type="Gene3D" id="6.10.250.690">
    <property type="match status" value="1"/>
</dbReference>
<dbReference type="FunFam" id="3.40.50.2300:FF:000001">
    <property type="entry name" value="DNA-binding response regulator PhoB"/>
    <property type="match status" value="1"/>
</dbReference>
<evidence type="ECO:0000259" key="9">
    <source>
        <dbReference type="PROSITE" id="PS51755"/>
    </source>
</evidence>
<dbReference type="GO" id="GO:0000156">
    <property type="term" value="F:phosphorelay response regulator activity"/>
    <property type="evidence" value="ECO:0007669"/>
    <property type="project" value="TreeGrafter"/>
</dbReference>
<feature type="DNA-binding region" description="OmpR/PhoB-type" evidence="7">
    <location>
        <begin position="133"/>
        <end position="232"/>
    </location>
</feature>
<keyword evidence="2" id="KW-0902">Two-component regulatory system</keyword>
<dbReference type="InterPro" id="IPR011006">
    <property type="entry name" value="CheY-like_superfamily"/>
</dbReference>
<dbReference type="SUPFAM" id="SSF52172">
    <property type="entry name" value="CheY-like"/>
    <property type="match status" value="1"/>
</dbReference>
<dbReference type="RefSeq" id="WP_035870053.1">
    <property type="nucleotide sequence ID" value="NZ_KK853997.1"/>
</dbReference>
<evidence type="ECO:0000256" key="7">
    <source>
        <dbReference type="PROSITE-ProRule" id="PRU01091"/>
    </source>
</evidence>
<dbReference type="FunFam" id="1.10.10.10:FF:000018">
    <property type="entry name" value="DNA-binding response regulator ResD"/>
    <property type="match status" value="1"/>
</dbReference>
<dbReference type="Proteomes" id="UP000027178">
    <property type="component" value="Unassembled WGS sequence"/>
</dbReference>
<dbReference type="EMBL" id="JNBY01000162">
    <property type="protein sequence ID" value="KDN80701.1"/>
    <property type="molecule type" value="Genomic_DNA"/>
</dbReference>
<dbReference type="Gene3D" id="3.40.50.2300">
    <property type="match status" value="1"/>
</dbReference>
<evidence type="ECO:0000259" key="8">
    <source>
        <dbReference type="PROSITE" id="PS50110"/>
    </source>
</evidence>
<evidence type="ECO:0000256" key="5">
    <source>
        <dbReference type="ARBA" id="ARBA00023163"/>
    </source>
</evidence>
<evidence type="ECO:0000313" key="11">
    <source>
        <dbReference type="Proteomes" id="UP000027178"/>
    </source>
</evidence>
<dbReference type="eggNOG" id="COG0745">
    <property type="taxonomic scope" value="Bacteria"/>
</dbReference>
<proteinExistence type="predicted"/>
<dbReference type="InterPro" id="IPR039420">
    <property type="entry name" value="WalR-like"/>
</dbReference>
<dbReference type="SUPFAM" id="SSF46894">
    <property type="entry name" value="C-terminal effector domain of the bipartite response regulators"/>
    <property type="match status" value="1"/>
</dbReference>
<dbReference type="InterPro" id="IPR016032">
    <property type="entry name" value="Sig_transdc_resp-reg_C-effctor"/>
</dbReference>
<dbReference type="Pfam" id="PF00072">
    <property type="entry name" value="Response_reg"/>
    <property type="match status" value="1"/>
</dbReference>
<dbReference type="GO" id="GO:0032993">
    <property type="term" value="C:protein-DNA complex"/>
    <property type="evidence" value="ECO:0007669"/>
    <property type="project" value="TreeGrafter"/>
</dbReference>
<organism evidence="10 11">
    <name type="scientific">Kitasatospora cheerisanensis KCTC 2395</name>
    <dbReference type="NCBI Taxonomy" id="1348663"/>
    <lineage>
        <taxon>Bacteria</taxon>
        <taxon>Bacillati</taxon>
        <taxon>Actinomycetota</taxon>
        <taxon>Actinomycetes</taxon>
        <taxon>Kitasatosporales</taxon>
        <taxon>Streptomycetaceae</taxon>
        <taxon>Kitasatospora</taxon>
    </lineage>
</organism>
<dbReference type="SMART" id="SM00862">
    <property type="entry name" value="Trans_reg_C"/>
    <property type="match status" value="1"/>
</dbReference>
<evidence type="ECO:0000256" key="1">
    <source>
        <dbReference type="ARBA" id="ARBA00022553"/>
    </source>
</evidence>
<dbReference type="PROSITE" id="PS50110">
    <property type="entry name" value="RESPONSE_REGULATORY"/>
    <property type="match status" value="1"/>
</dbReference>
<dbReference type="OrthoDB" id="3197131at2"/>
<evidence type="ECO:0000256" key="6">
    <source>
        <dbReference type="PROSITE-ProRule" id="PRU00169"/>
    </source>
</evidence>
<dbReference type="InterPro" id="IPR001789">
    <property type="entry name" value="Sig_transdc_resp-reg_receiver"/>
</dbReference>
<feature type="domain" description="OmpR/PhoB-type" evidence="9">
    <location>
        <begin position="133"/>
        <end position="232"/>
    </location>
</feature>
<evidence type="ECO:0000256" key="2">
    <source>
        <dbReference type="ARBA" id="ARBA00023012"/>
    </source>
</evidence>
<reference evidence="10 11" key="1">
    <citation type="submission" date="2014-05" db="EMBL/GenBank/DDBJ databases">
        <title>Draft Genome Sequence of Kitasatospora cheerisanensis KCTC 2395.</title>
        <authorList>
            <person name="Nam D.H."/>
        </authorList>
    </citation>
    <scope>NUCLEOTIDE SEQUENCE [LARGE SCALE GENOMIC DNA]</scope>
    <source>
        <strain evidence="10 11">KCTC 2395</strain>
    </source>
</reference>